<protein>
    <submittedName>
        <fullName evidence="1">Uncharacterized protein</fullName>
    </submittedName>
</protein>
<accession>A0A560IIM0</accession>
<sequence>MPNNTTADKLEISVYIDPTPNTDTGEYTWYYNNMSAPGFTIRVPKNVSQILFSLDTATAGAFVFDAPDITSVGGCKDLILFQPTGLRDQVVIFDTQENINQIVGGITLKAYPKGSDGNALLALQPLRSDPEILNTGGESDPGPNR</sequence>
<proteinExistence type="predicted"/>
<reference evidence="1 2" key="1">
    <citation type="submission" date="2019-06" db="EMBL/GenBank/DDBJ databases">
        <title>Genomic Encyclopedia of Type Strains, Phase IV (KMG-V): Genome sequencing to study the core and pangenomes of soil and plant-associated prokaryotes.</title>
        <authorList>
            <person name="Whitman W."/>
        </authorList>
    </citation>
    <scope>NUCLEOTIDE SEQUENCE [LARGE SCALE GENOMIC DNA]</scope>
    <source>
        <strain evidence="1 2">BR 11140</strain>
    </source>
</reference>
<dbReference type="EMBL" id="VITT01000010">
    <property type="protein sequence ID" value="TWB56630.1"/>
    <property type="molecule type" value="Genomic_DNA"/>
</dbReference>
<dbReference type="OrthoDB" id="1488578at2"/>
<evidence type="ECO:0000313" key="1">
    <source>
        <dbReference type="EMBL" id="TWB56630.1"/>
    </source>
</evidence>
<dbReference type="AlphaFoldDB" id="A0A560IIM0"/>
<dbReference type="Proteomes" id="UP000318050">
    <property type="component" value="Unassembled WGS sequence"/>
</dbReference>
<comment type="caution">
    <text evidence="1">The sequence shown here is derived from an EMBL/GenBank/DDBJ whole genome shotgun (WGS) entry which is preliminary data.</text>
</comment>
<evidence type="ECO:0000313" key="2">
    <source>
        <dbReference type="Proteomes" id="UP000318050"/>
    </source>
</evidence>
<name>A0A560IIM0_9PROT</name>
<organism evidence="1 2">
    <name type="scientific">Nitrospirillum amazonense</name>
    <dbReference type="NCBI Taxonomy" id="28077"/>
    <lineage>
        <taxon>Bacteria</taxon>
        <taxon>Pseudomonadati</taxon>
        <taxon>Pseudomonadota</taxon>
        <taxon>Alphaproteobacteria</taxon>
        <taxon>Rhodospirillales</taxon>
        <taxon>Azospirillaceae</taxon>
        <taxon>Nitrospirillum</taxon>
    </lineage>
</organism>
<gene>
    <name evidence="1" type="ORF">FBZ92_11050</name>
</gene>